<dbReference type="InterPro" id="IPR029058">
    <property type="entry name" value="AB_hydrolase_fold"/>
</dbReference>
<dbReference type="InterPro" id="IPR050565">
    <property type="entry name" value="LYPA1-2/EST-like"/>
</dbReference>
<proteinExistence type="inferred from homology"/>
<evidence type="ECO:0000313" key="3">
    <source>
        <dbReference type="EMBL" id="CEJ92478.1"/>
    </source>
</evidence>
<dbReference type="Proteomes" id="UP000039046">
    <property type="component" value="Unassembled WGS sequence"/>
</dbReference>
<organism evidence="3 4">
    <name type="scientific">[Torrubiella] hemipterigena</name>
    <dbReference type="NCBI Taxonomy" id="1531966"/>
    <lineage>
        <taxon>Eukaryota</taxon>
        <taxon>Fungi</taxon>
        <taxon>Dikarya</taxon>
        <taxon>Ascomycota</taxon>
        <taxon>Pezizomycotina</taxon>
        <taxon>Sordariomycetes</taxon>
        <taxon>Hypocreomycetidae</taxon>
        <taxon>Hypocreales</taxon>
        <taxon>Clavicipitaceae</taxon>
        <taxon>Clavicipitaceae incertae sedis</taxon>
        <taxon>'Torrubiella' clade</taxon>
    </lineage>
</organism>
<sequence length="251" mass="28110">MALETIEVAPTAGHQHSHTVIFLHGRGDNAINFRASLANSRDSQNRKLADVFPSFKWVFPQAPKRACASMFGEVWTQWFDVWNTSSFAQNEELQAEGLKEVVPQIKALLKKEADLLQGNWRKVILMGISMGSATSVHTLFNLDIPTPEKRLGAYIGFSGRCPFAGRNLEEMRAVLQIQDAPTHSDVLKNTPMLLEHCADDPLVPVDWGKKQAEVLHSFGANITWKEYPTGGHWFNAPQGMDDVVEFLNRVL</sequence>
<dbReference type="OrthoDB" id="2418081at2759"/>
<dbReference type="AlphaFoldDB" id="A0A0A1TMV4"/>
<dbReference type="Pfam" id="PF02230">
    <property type="entry name" value="Abhydrolase_2"/>
    <property type="match status" value="1"/>
</dbReference>
<comment type="similarity">
    <text evidence="1">Belongs to the AB hydrolase superfamily. AB hydrolase 2 family.</text>
</comment>
<feature type="domain" description="Phospholipase/carboxylesterase/thioesterase" evidence="2">
    <location>
        <begin position="12"/>
        <end position="249"/>
    </location>
</feature>
<dbReference type="SUPFAM" id="SSF53474">
    <property type="entry name" value="alpha/beta-Hydrolases"/>
    <property type="match status" value="1"/>
</dbReference>
<dbReference type="InterPro" id="IPR003140">
    <property type="entry name" value="PLipase/COase/thioEstase"/>
</dbReference>
<evidence type="ECO:0000259" key="2">
    <source>
        <dbReference type="Pfam" id="PF02230"/>
    </source>
</evidence>
<dbReference type="PANTHER" id="PTHR10655:SF63">
    <property type="entry name" value="PHOSPHOLIPASE_CARBOXYLESTERASE_THIOESTERASE DOMAIN-CONTAINING PROTEIN"/>
    <property type="match status" value="1"/>
</dbReference>
<dbReference type="GO" id="GO:0052689">
    <property type="term" value="F:carboxylic ester hydrolase activity"/>
    <property type="evidence" value="ECO:0007669"/>
    <property type="project" value="TreeGrafter"/>
</dbReference>
<reference evidence="3 4" key="1">
    <citation type="journal article" date="2015" name="Genome Announc.">
        <title>Draft Genome Sequence and Gene Annotation of the Entomopathogenic Fungus Verticillium hemipterigenum.</title>
        <authorList>
            <person name="Horn F."/>
            <person name="Habel A."/>
            <person name="Scharf D.H."/>
            <person name="Dworschak J."/>
            <person name="Brakhage A.A."/>
            <person name="Guthke R."/>
            <person name="Hertweck C."/>
            <person name="Linde J."/>
        </authorList>
    </citation>
    <scope>NUCLEOTIDE SEQUENCE [LARGE SCALE GENOMIC DNA]</scope>
</reference>
<protein>
    <submittedName>
        <fullName evidence="3">Putative Acyl-protein thioesterase 1</fullName>
    </submittedName>
</protein>
<dbReference type="EMBL" id="CDHN01000004">
    <property type="protein sequence ID" value="CEJ92478.1"/>
    <property type="molecule type" value="Genomic_DNA"/>
</dbReference>
<dbReference type="GO" id="GO:0008474">
    <property type="term" value="F:palmitoyl-(protein) hydrolase activity"/>
    <property type="evidence" value="ECO:0007669"/>
    <property type="project" value="TreeGrafter"/>
</dbReference>
<gene>
    <name evidence="3" type="ORF">VHEMI08129</name>
</gene>
<evidence type="ECO:0000313" key="4">
    <source>
        <dbReference type="Proteomes" id="UP000039046"/>
    </source>
</evidence>
<keyword evidence="4" id="KW-1185">Reference proteome</keyword>
<name>A0A0A1TMV4_9HYPO</name>
<accession>A0A0A1TMV4</accession>
<dbReference type="GO" id="GO:0005737">
    <property type="term" value="C:cytoplasm"/>
    <property type="evidence" value="ECO:0007669"/>
    <property type="project" value="TreeGrafter"/>
</dbReference>
<dbReference type="Gene3D" id="3.40.50.1820">
    <property type="entry name" value="alpha/beta hydrolase"/>
    <property type="match status" value="1"/>
</dbReference>
<evidence type="ECO:0000256" key="1">
    <source>
        <dbReference type="ARBA" id="ARBA00006499"/>
    </source>
</evidence>
<dbReference type="STRING" id="1531966.A0A0A1TMV4"/>
<dbReference type="HOGENOM" id="CLU_049413_2_0_1"/>
<dbReference type="PANTHER" id="PTHR10655">
    <property type="entry name" value="LYSOPHOSPHOLIPASE-RELATED"/>
    <property type="match status" value="1"/>
</dbReference>